<comment type="caution">
    <text evidence="3">The sequence shown here is derived from an EMBL/GenBank/DDBJ whole genome shotgun (WGS) entry which is preliminary data.</text>
</comment>
<reference evidence="3 4" key="1">
    <citation type="submission" date="2018-09" db="EMBL/GenBank/DDBJ databases">
        <title>Acidovorax cavernicola nov. sp. isolated from Gruta de las Maravillas (Aracena, Spain).</title>
        <authorList>
            <person name="Jurado V."/>
            <person name="Gutierrez-Patricio S."/>
            <person name="Gonzalez-Pimentel J.L."/>
            <person name="Miller A.Z."/>
            <person name="Laiz L."/>
            <person name="Saiz-Jimenez C."/>
        </authorList>
    </citation>
    <scope>NUCLEOTIDE SEQUENCE [LARGE SCALE GENOMIC DNA]</scope>
    <source>
        <strain evidence="3 4">1011MAR4D40.2</strain>
    </source>
</reference>
<feature type="transmembrane region" description="Helical" evidence="1">
    <location>
        <begin position="145"/>
        <end position="167"/>
    </location>
</feature>
<evidence type="ECO:0000313" key="3">
    <source>
        <dbReference type="EMBL" id="RIX72310.1"/>
    </source>
</evidence>
<sequence>MHEVLEWLSLPQFGLSTVFLVALISATLLPLGSEPAVAGLLQLNPDLFWQAILVATAGNTLGGAISWWMGLGAHKAWHKARERRLIDGKPRPDKAARQPSRHERKARIWLRRFGAKACLLSWLPLVGDPLCAVAGWLRLPFWPCVFYMAIGKFFRYLLMTSAIVWIWPS</sequence>
<dbReference type="InterPro" id="IPR032816">
    <property type="entry name" value="VTT_dom"/>
</dbReference>
<gene>
    <name evidence="3" type="ORF">D3H34_30975</name>
</gene>
<keyword evidence="1" id="KW-1133">Transmembrane helix</keyword>
<keyword evidence="1" id="KW-0472">Membrane</keyword>
<feature type="transmembrane region" description="Helical" evidence="1">
    <location>
        <begin position="48"/>
        <end position="71"/>
    </location>
</feature>
<evidence type="ECO:0000256" key="1">
    <source>
        <dbReference type="SAM" id="Phobius"/>
    </source>
</evidence>
<keyword evidence="1" id="KW-0812">Transmembrane</keyword>
<name>A0A9X8CYH6_9BURK</name>
<feature type="transmembrane region" description="Helical" evidence="1">
    <location>
        <begin position="117"/>
        <end position="139"/>
    </location>
</feature>
<proteinExistence type="predicted"/>
<feature type="transmembrane region" description="Helical" evidence="1">
    <location>
        <begin position="7"/>
        <end position="28"/>
    </location>
</feature>
<dbReference type="AlphaFoldDB" id="A0A9X8CYH6"/>
<organism evidence="3 4">
    <name type="scientific">Acidovorax cavernicola</name>
    <dbReference type="NCBI Taxonomy" id="1675792"/>
    <lineage>
        <taxon>Bacteria</taxon>
        <taxon>Pseudomonadati</taxon>
        <taxon>Pseudomonadota</taxon>
        <taxon>Betaproteobacteria</taxon>
        <taxon>Burkholderiales</taxon>
        <taxon>Comamonadaceae</taxon>
        <taxon>Acidovorax</taxon>
    </lineage>
</organism>
<protein>
    <submittedName>
        <fullName evidence="3">DedA family protein</fullName>
    </submittedName>
</protein>
<dbReference type="RefSeq" id="WP_119558672.1">
    <property type="nucleotide sequence ID" value="NZ_QXMN01000099.1"/>
</dbReference>
<evidence type="ECO:0000259" key="2">
    <source>
        <dbReference type="Pfam" id="PF09335"/>
    </source>
</evidence>
<dbReference type="InterPro" id="IPR051311">
    <property type="entry name" value="DedA_domain"/>
</dbReference>
<dbReference type="PANTHER" id="PTHR42709">
    <property type="entry name" value="ALKALINE PHOSPHATASE LIKE PROTEIN"/>
    <property type="match status" value="1"/>
</dbReference>
<dbReference type="EMBL" id="QXMN01000099">
    <property type="protein sequence ID" value="RIX72310.1"/>
    <property type="molecule type" value="Genomic_DNA"/>
</dbReference>
<dbReference type="PANTHER" id="PTHR42709:SF4">
    <property type="entry name" value="INNER MEMBRANE PROTEIN YQAA"/>
    <property type="match status" value="1"/>
</dbReference>
<dbReference type="OrthoDB" id="5419086at2"/>
<keyword evidence="4" id="KW-1185">Reference proteome</keyword>
<dbReference type="Pfam" id="PF09335">
    <property type="entry name" value="VTT_dom"/>
    <property type="match status" value="1"/>
</dbReference>
<dbReference type="Proteomes" id="UP000265619">
    <property type="component" value="Unassembled WGS sequence"/>
</dbReference>
<accession>A0A9X8CYH6</accession>
<feature type="domain" description="VTT" evidence="2">
    <location>
        <begin position="48"/>
        <end position="162"/>
    </location>
</feature>
<evidence type="ECO:0000313" key="4">
    <source>
        <dbReference type="Proteomes" id="UP000265619"/>
    </source>
</evidence>